<comment type="similarity">
    <text evidence="1">Belongs to the PspA/Vipp/IM30 family.</text>
</comment>
<sequence length="249" mass="27467">MILALLSLNALANFPLGKACPWAMHFTGYLIAYCVSQIEAQSEQFEMYMQLDVNTEIYPLNVGDKFTMVLAPTLSLDGNLDTGYFTQYGFHSKLPSSTHVFSYSIFISLAVGALKVTGIRMAHTNRSRCSGHGGGALGTWMSLFDRFARDVKSYANAIVSSFEDPEKILEQSVLEMNDDLTKMRQATAQVCTGITEVVENRCKAAQQASEDWYRRAQLLALGKGDEDLAPANSNSEDDPSQLEDASVFQ</sequence>
<dbReference type="GO" id="GO:0003899">
    <property type="term" value="F:DNA-directed RNA polymerase activity"/>
    <property type="evidence" value="ECO:0007669"/>
    <property type="project" value="InterPro"/>
</dbReference>
<evidence type="ECO:0000313" key="4">
    <source>
        <dbReference type="EMBL" id="KAF8402345.1"/>
    </source>
</evidence>
<dbReference type="AlphaFoldDB" id="A0A834ZAF1"/>
<dbReference type="SUPFAM" id="SSF50249">
    <property type="entry name" value="Nucleic acid-binding proteins"/>
    <property type="match status" value="1"/>
</dbReference>
<evidence type="ECO:0000256" key="2">
    <source>
        <dbReference type="SAM" id="MobiDB-lite"/>
    </source>
</evidence>
<feature type="signal peptide" evidence="3">
    <location>
        <begin position="1"/>
        <end position="19"/>
    </location>
</feature>
<dbReference type="OrthoDB" id="434485at2759"/>
<dbReference type="InterPro" id="IPR012340">
    <property type="entry name" value="NA-bd_OB-fold"/>
</dbReference>
<accession>A0A834ZAF1</accession>
<dbReference type="PANTHER" id="PTHR31088:SF12">
    <property type="entry name" value="MEMBRANE-ASSOCIATED PROTEIN VIPP1, CHLOROPLASTIC"/>
    <property type="match status" value="1"/>
</dbReference>
<dbReference type="Proteomes" id="UP000655225">
    <property type="component" value="Unassembled WGS sequence"/>
</dbReference>
<keyword evidence="5" id="KW-1185">Reference proteome</keyword>
<dbReference type="EMBL" id="JABCRI010000008">
    <property type="protein sequence ID" value="KAF8402345.1"/>
    <property type="molecule type" value="Genomic_DNA"/>
</dbReference>
<dbReference type="InterPro" id="IPR007157">
    <property type="entry name" value="PspA_VIPP1"/>
</dbReference>
<evidence type="ECO:0000256" key="3">
    <source>
        <dbReference type="SAM" id="SignalP"/>
    </source>
</evidence>
<evidence type="ECO:0000313" key="5">
    <source>
        <dbReference type="Proteomes" id="UP000655225"/>
    </source>
</evidence>
<dbReference type="Pfam" id="PF04012">
    <property type="entry name" value="PspA_IM30"/>
    <property type="match status" value="1"/>
</dbReference>
<comment type="caution">
    <text evidence="4">The sequence shown here is derived from an EMBL/GenBank/DDBJ whole genome shotgun (WGS) entry which is preliminary data.</text>
</comment>
<dbReference type="InterPro" id="IPR005570">
    <property type="entry name" value="RPABC3"/>
</dbReference>
<dbReference type="SMART" id="SM00658">
    <property type="entry name" value="RPOL8c"/>
    <property type="match status" value="1"/>
</dbReference>
<gene>
    <name evidence="4" type="ORF">HHK36_013299</name>
</gene>
<keyword evidence="3" id="KW-0732">Signal</keyword>
<name>A0A834ZAF1_TETSI</name>
<dbReference type="Pfam" id="PF03870">
    <property type="entry name" value="RNA_pol_Rpb8"/>
    <property type="match status" value="1"/>
</dbReference>
<evidence type="ECO:0000256" key="1">
    <source>
        <dbReference type="ARBA" id="ARBA00043985"/>
    </source>
</evidence>
<protein>
    <submittedName>
        <fullName evidence="4">Uncharacterized protein</fullName>
    </submittedName>
</protein>
<dbReference type="PANTHER" id="PTHR31088">
    <property type="entry name" value="MEMBRANE-ASSOCIATED PROTEIN VIPP1, CHLOROPLASTIC"/>
    <property type="match status" value="1"/>
</dbReference>
<dbReference type="GO" id="GO:0006351">
    <property type="term" value="P:DNA-templated transcription"/>
    <property type="evidence" value="ECO:0007669"/>
    <property type="project" value="InterPro"/>
</dbReference>
<organism evidence="4 5">
    <name type="scientific">Tetracentron sinense</name>
    <name type="common">Spur-leaf</name>
    <dbReference type="NCBI Taxonomy" id="13715"/>
    <lineage>
        <taxon>Eukaryota</taxon>
        <taxon>Viridiplantae</taxon>
        <taxon>Streptophyta</taxon>
        <taxon>Embryophyta</taxon>
        <taxon>Tracheophyta</taxon>
        <taxon>Spermatophyta</taxon>
        <taxon>Magnoliopsida</taxon>
        <taxon>Trochodendrales</taxon>
        <taxon>Trochodendraceae</taxon>
        <taxon>Tetracentron</taxon>
    </lineage>
</organism>
<feature type="region of interest" description="Disordered" evidence="2">
    <location>
        <begin position="225"/>
        <end position="249"/>
    </location>
</feature>
<feature type="chain" id="PRO_5032458096" evidence="3">
    <location>
        <begin position="20"/>
        <end position="249"/>
    </location>
</feature>
<reference evidence="4 5" key="1">
    <citation type="submission" date="2020-04" db="EMBL/GenBank/DDBJ databases">
        <title>Plant Genome Project.</title>
        <authorList>
            <person name="Zhang R.-G."/>
        </authorList>
    </citation>
    <scope>NUCLEOTIDE SEQUENCE [LARGE SCALE GENOMIC DNA]</scope>
    <source>
        <strain evidence="4">YNK0</strain>
        <tissue evidence="4">Leaf</tissue>
    </source>
</reference>
<proteinExistence type="inferred from homology"/>
<dbReference type="Gene3D" id="2.40.50.140">
    <property type="entry name" value="Nucleic acid-binding proteins"/>
    <property type="match status" value="1"/>
</dbReference>